<dbReference type="AlphaFoldDB" id="A0A6C0LXB7"/>
<organism evidence="1">
    <name type="scientific">viral metagenome</name>
    <dbReference type="NCBI Taxonomy" id="1070528"/>
    <lineage>
        <taxon>unclassified sequences</taxon>
        <taxon>metagenomes</taxon>
        <taxon>organismal metagenomes</taxon>
    </lineage>
</organism>
<protein>
    <submittedName>
        <fullName evidence="1">Uncharacterized protein</fullName>
    </submittedName>
</protein>
<name>A0A6C0LXB7_9ZZZZ</name>
<reference evidence="1" key="1">
    <citation type="journal article" date="2020" name="Nature">
        <title>Giant virus diversity and host interactions through global metagenomics.</title>
        <authorList>
            <person name="Schulz F."/>
            <person name="Roux S."/>
            <person name="Paez-Espino D."/>
            <person name="Jungbluth S."/>
            <person name="Walsh D.A."/>
            <person name="Denef V.J."/>
            <person name="McMahon K.D."/>
            <person name="Konstantinidis K.T."/>
            <person name="Eloe-Fadrosh E.A."/>
            <person name="Kyrpides N.C."/>
            <person name="Woyke T."/>
        </authorList>
    </citation>
    <scope>NUCLEOTIDE SEQUENCE</scope>
    <source>
        <strain evidence="1">GVMAG-S-1029409-49</strain>
    </source>
</reference>
<accession>A0A6C0LXB7</accession>
<proteinExistence type="predicted"/>
<dbReference type="EMBL" id="MN740609">
    <property type="protein sequence ID" value="QHU35496.1"/>
    <property type="molecule type" value="Genomic_DNA"/>
</dbReference>
<evidence type="ECO:0000313" key="1">
    <source>
        <dbReference type="EMBL" id="QHU35496.1"/>
    </source>
</evidence>
<sequence length="115" mass="12645">MTAEDPLFANVLSAATSAVRGEDLNVTTMIVLAGTLVKYVETLRREKETLQNGEKKRLVLDVMVFYVNNATLARDEKDALLNMITMFLPSIVDGLCSLKLNKVAKASKTWCASCC</sequence>